<dbReference type="EMBL" id="JBHSXS010000010">
    <property type="protein sequence ID" value="MFC6881881.1"/>
    <property type="molecule type" value="Genomic_DNA"/>
</dbReference>
<keyword evidence="3" id="KW-1185">Reference proteome</keyword>
<evidence type="ECO:0000313" key="3">
    <source>
        <dbReference type="Proteomes" id="UP001596380"/>
    </source>
</evidence>
<feature type="chain" id="PRO_5046086188" description="Secreted protein" evidence="1">
    <location>
        <begin position="36"/>
        <end position="100"/>
    </location>
</feature>
<sequence>MTSPRSNGFRSITAAFVLGVAALLPLTAAAPAAHADEILEGYTYHGAYPYSRYDQAQCLMAGMHGVQEKQWSDFRCVFYQPTSTEYLYVKLIPSARTAAM</sequence>
<evidence type="ECO:0000313" key="2">
    <source>
        <dbReference type="EMBL" id="MFC6881881.1"/>
    </source>
</evidence>
<dbReference type="Proteomes" id="UP001596380">
    <property type="component" value="Unassembled WGS sequence"/>
</dbReference>
<comment type="caution">
    <text evidence="2">The sequence shown here is derived from an EMBL/GenBank/DDBJ whole genome shotgun (WGS) entry which is preliminary data.</text>
</comment>
<reference evidence="3" key="1">
    <citation type="journal article" date="2019" name="Int. J. Syst. Evol. Microbiol.">
        <title>The Global Catalogue of Microorganisms (GCM) 10K type strain sequencing project: providing services to taxonomists for standard genome sequencing and annotation.</title>
        <authorList>
            <consortium name="The Broad Institute Genomics Platform"/>
            <consortium name="The Broad Institute Genome Sequencing Center for Infectious Disease"/>
            <person name="Wu L."/>
            <person name="Ma J."/>
        </authorList>
    </citation>
    <scope>NUCLEOTIDE SEQUENCE [LARGE SCALE GENOMIC DNA]</scope>
    <source>
        <strain evidence="3">JCM 3369</strain>
    </source>
</reference>
<dbReference type="RefSeq" id="WP_160823540.1">
    <property type="nucleotide sequence ID" value="NZ_JBHSXE010000001.1"/>
</dbReference>
<proteinExistence type="predicted"/>
<keyword evidence="1" id="KW-0732">Signal</keyword>
<accession>A0ABW2CJA8</accession>
<name>A0ABW2CJA8_9ACTN</name>
<protein>
    <recommendedName>
        <fullName evidence="4">Secreted protein</fullName>
    </recommendedName>
</protein>
<evidence type="ECO:0000256" key="1">
    <source>
        <dbReference type="SAM" id="SignalP"/>
    </source>
</evidence>
<feature type="signal peptide" evidence="1">
    <location>
        <begin position="1"/>
        <end position="35"/>
    </location>
</feature>
<gene>
    <name evidence="2" type="ORF">ACFQKB_19165</name>
</gene>
<organism evidence="2 3">
    <name type="scientific">Actinomadura yumaensis</name>
    <dbReference type="NCBI Taxonomy" id="111807"/>
    <lineage>
        <taxon>Bacteria</taxon>
        <taxon>Bacillati</taxon>
        <taxon>Actinomycetota</taxon>
        <taxon>Actinomycetes</taxon>
        <taxon>Streptosporangiales</taxon>
        <taxon>Thermomonosporaceae</taxon>
        <taxon>Actinomadura</taxon>
    </lineage>
</organism>
<evidence type="ECO:0008006" key="4">
    <source>
        <dbReference type="Google" id="ProtNLM"/>
    </source>
</evidence>